<gene>
    <name evidence="2" type="ORF">HGRIS_013249</name>
</gene>
<feature type="compositionally biased region" description="Polar residues" evidence="1">
    <location>
        <begin position="182"/>
        <end position="195"/>
    </location>
</feature>
<reference evidence="3" key="1">
    <citation type="submission" date="2024-06" db="EMBL/GenBank/DDBJ databases">
        <title>Multi-omics analyses provide insights into the biosynthesis of the anticancer antibiotic pleurotin in Hohenbuehelia grisea.</title>
        <authorList>
            <person name="Weaver J.A."/>
            <person name="Alberti F."/>
        </authorList>
    </citation>
    <scope>NUCLEOTIDE SEQUENCE [LARGE SCALE GENOMIC DNA]</scope>
    <source>
        <strain evidence="3">T-177</strain>
    </source>
</reference>
<dbReference type="Proteomes" id="UP001556367">
    <property type="component" value="Unassembled WGS sequence"/>
</dbReference>
<feature type="compositionally biased region" description="Basic and acidic residues" evidence="1">
    <location>
        <begin position="76"/>
        <end position="86"/>
    </location>
</feature>
<organism evidence="2 3">
    <name type="scientific">Hohenbuehelia grisea</name>
    <dbReference type="NCBI Taxonomy" id="104357"/>
    <lineage>
        <taxon>Eukaryota</taxon>
        <taxon>Fungi</taxon>
        <taxon>Dikarya</taxon>
        <taxon>Basidiomycota</taxon>
        <taxon>Agaricomycotina</taxon>
        <taxon>Agaricomycetes</taxon>
        <taxon>Agaricomycetidae</taxon>
        <taxon>Agaricales</taxon>
        <taxon>Pleurotineae</taxon>
        <taxon>Pleurotaceae</taxon>
        <taxon>Hohenbuehelia</taxon>
    </lineage>
</organism>
<comment type="caution">
    <text evidence="2">The sequence shown here is derived from an EMBL/GenBank/DDBJ whole genome shotgun (WGS) entry which is preliminary data.</text>
</comment>
<proteinExistence type="predicted"/>
<protein>
    <submittedName>
        <fullName evidence="2">Uncharacterized protein</fullName>
    </submittedName>
</protein>
<evidence type="ECO:0000313" key="3">
    <source>
        <dbReference type="Proteomes" id="UP001556367"/>
    </source>
</evidence>
<evidence type="ECO:0000313" key="2">
    <source>
        <dbReference type="EMBL" id="KAL0947114.1"/>
    </source>
</evidence>
<sequence>MLQVLVLAPSDDRALRARLHSCSLTMGSSASKAARKLPKRTDTPSWAGARTPSASHDAPGRLPERELPQRPLASEYKTEGIQKDSGDPDFLANLSRLGPVRVDHHMQSVHPVPDATRMLNSRKQFEQELDASQGIPPRNRLPAYALSELLDARKSAISQAAINDLAVKYNIDPEKLELLGRTVNSPSVDPSTTVKSVDKEENESVSMTAVWVEPQIRAA</sequence>
<evidence type="ECO:0000256" key="1">
    <source>
        <dbReference type="SAM" id="MobiDB-lite"/>
    </source>
</evidence>
<feature type="region of interest" description="Disordered" evidence="1">
    <location>
        <begin position="26"/>
        <end position="92"/>
    </location>
</feature>
<keyword evidence="3" id="KW-1185">Reference proteome</keyword>
<accession>A0ABR3IV27</accession>
<feature type="region of interest" description="Disordered" evidence="1">
    <location>
        <begin position="182"/>
        <end position="204"/>
    </location>
</feature>
<dbReference type="EMBL" id="JASNQZ010000015">
    <property type="protein sequence ID" value="KAL0947114.1"/>
    <property type="molecule type" value="Genomic_DNA"/>
</dbReference>
<name>A0ABR3IV27_9AGAR</name>
<feature type="compositionally biased region" description="Basic and acidic residues" evidence="1">
    <location>
        <begin position="58"/>
        <end position="68"/>
    </location>
</feature>